<dbReference type="SUPFAM" id="SSF63829">
    <property type="entry name" value="Calcium-dependent phosphotriesterase"/>
    <property type="match status" value="1"/>
</dbReference>
<dbReference type="Gene3D" id="2.130.10.10">
    <property type="entry name" value="YVTN repeat-like/Quinoprotein amine dehydrogenase"/>
    <property type="match status" value="1"/>
</dbReference>
<dbReference type="GO" id="GO:0005524">
    <property type="term" value="F:ATP binding"/>
    <property type="evidence" value="ECO:0007669"/>
    <property type="project" value="UniProtKB-KW"/>
</dbReference>
<gene>
    <name evidence="1" type="ORF">C1H87_16845</name>
</gene>
<reference evidence="1 2" key="1">
    <citation type="submission" date="2018-01" db="EMBL/GenBank/DDBJ databases">
        <title>Complete genome sequence of Flavivirga eckloniae ECD14 isolated from seaweed Ecklonia cava.</title>
        <authorList>
            <person name="Lee J.H."/>
            <person name="Baik K.S."/>
            <person name="Seong C.N."/>
        </authorList>
    </citation>
    <scope>NUCLEOTIDE SEQUENCE [LARGE SCALE GENOMIC DNA]</scope>
    <source>
        <strain evidence="1 2">ECD14</strain>
    </source>
</reference>
<organism evidence="1 2">
    <name type="scientific">Flavivirga eckloniae</name>
    <dbReference type="NCBI Taxonomy" id="1803846"/>
    <lineage>
        <taxon>Bacteria</taxon>
        <taxon>Pseudomonadati</taxon>
        <taxon>Bacteroidota</taxon>
        <taxon>Flavobacteriia</taxon>
        <taxon>Flavobacteriales</taxon>
        <taxon>Flavobacteriaceae</taxon>
        <taxon>Flavivirga</taxon>
    </lineage>
</organism>
<dbReference type="EMBL" id="CP025791">
    <property type="protein sequence ID" value="AUP80282.1"/>
    <property type="molecule type" value="Genomic_DNA"/>
</dbReference>
<dbReference type="OrthoDB" id="7675395at2"/>
<dbReference type="Proteomes" id="UP000235826">
    <property type="component" value="Chromosome"/>
</dbReference>
<keyword evidence="1" id="KW-0067">ATP-binding</keyword>
<dbReference type="RefSeq" id="WP_102756934.1">
    <property type="nucleotide sequence ID" value="NZ_CP025791.1"/>
</dbReference>
<sequence>MKKSIVTCVLIVLLLGLSCKEKRNTNQTQIESKIVVETKKSPSLDLVWQTDTLLTTCESTLYNKALDVIFVANVNNNPWEKDNNGFISTIDTKGNILELKWLEGLSGPKGMGVFDDKLYVTDIDRIVEIDIKTQTISKSYALEDEPHLNDITVSPEGIVYASGSNTNSIYALKNGAITVIDLDTKGRLNGLLHQKDGLFFIDSGKHYLGSYSFSSKASKIHTEELGHGDGIVQLKNGNLIVSDWKGRVFHIDTTNWQKTVLLDTREDDIYAADIDYIQETQMLLVPTFFNNSVMCYKVNL</sequence>
<protein>
    <submittedName>
        <fullName evidence="1">ATP-binding protein</fullName>
    </submittedName>
</protein>
<keyword evidence="2" id="KW-1185">Reference proteome</keyword>
<proteinExistence type="predicted"/>
<dbReference type="AlphaFoldDB" id="A0A2K9PT94"/>
<dbReference type="InterPro" id="IPR015943">
    <property type="entry name" value="WD40/YVTN_repeat-like_dom_sf"/>
</dbReference>
<accession>A0A2K9PT94</accession>
<evidence type="ECO:0000313" key="1">
    <source>
        <dbReference type="EMBL" id="AUP80282.1"/>
    </source>
</evidence>
<evidence type="ECO:0000313" key="2">
    <source>
        <dbReference type="Proteomes" id="UP000235826"/>
    </source>
</evidence>
<dbReference type="KEGG" id="fek:C1H87_16845"/>
<keyword evidence="1" id="KW-0547">Nucleotide-binding</keyword>
<dbReference type="PROSITE" id="PS51257">
    <property type="entry name" value="PROKAR_LIPOPROTEIN"/>
    <property type="match status" value="1"/>
</dbReference>
<name>A0A2K9PT94_9FLAO</name>